<dbReference type="Pfam" id="PF02774">
    <property type="entry name" value="Semialdhyde_dhC"/>
    <property type="match status" value="1"/>
</dbReference>
<keyword evidence="8 15" id="KW-0791">Threonine biosynthesis</keyword>
<reference evidence="18 19" key="1">
    <citation type="journal article" date="2009" name="Stand. Genomic Sci.">
        <title>Complete genome sequence of Slackia heliotrinireducens type strain (RHS 1).</title>
        <authorList>
            <person name="Pukall R."/>
            <person name="Lapidus A."/>
            <person name="Nolan M."/>
            <person name="Copeland A."/>
            <person name="Glavina Del Rio T."/>
            <person name="Lucas S."/>
            <person name="Chen F."/>
            <person name="Tice H."/>
            <person name="Cheng J.F."/>
            <person name="Chertkov O."/>
            <person name="Bruce D."/>
            <person name="Goodwin L."/>
            <person name="Kuske C."/>
            <person name="Brettin T."/>
            <person name="Detter J.C."/>
            <person name="Han C."/>
            <person name="Pitluck S."/>
            <person name="Pati A."/>
            <person name="Mavrommatis K."/>
            <person name="Ivanova N."/>
            <person name="Ovchinnikova G."/>
            <person name="Chen A."/>
            <person name="Palaniappan K."/>
            <person name="Schneider S."/>
            <person name="Rohde M."/>
            <person name="Chain P."/>
            <person name="D'haeseleer P."/>
            <person name="Goker M."/>
            <person name="Bristow J."/>
            <person name="Eisen J.A."/>
            <person name="Markowitz V."/>
            <person name="Kyrpides N.C."/>
            <person name="Klenk H.P."/>
            <person name="Hugenholtz P."/>
        </authorList>
    </citation>
    <scope>NUCLEOTIDE SEQUENCE [LARGE SCALE GENOMIC DNA]</scope>
    <source>
        <strain evidence="19">ATCC 29202 / DSM 20476 / NCTC 11029 / RHS 1</strain>
    </source>
</reference>
<dbReference type="GO" id="GO:0050661">
    <property type="term" value="F:NADP binding"/>
    <property type="evidence" value="ECO:0007669"/>
    <property type="project" value="UniProtKB-UniRule"/>
</dbReference>
<dbReference type="SUPFAM" id="SSF51735">
    <property type="entry name" value="NAD(P)-binding Rossmann-fold domains"/>
    <property type="match status" value="1"/>
</dbReference>
<dbReference type="EC" id="1.2.1.11" evidence="6 15"/>
<dbReference type="GO" id="GO:0009088">
    <property type="term" value="P:threonine biosynthetic process"/>
    <property type="evidence" value="ECO:0007669"/>
    <property type="project" value="UniProtKB-UniRule"/>
</dbReference>
<dbReference type="CDD" id="cd02316">
    <property type="entry name" value="VcASADH2_like_N"/>
    <property type="match status" value="1"/>
</dbReference>
<feature type="active site" description="Proton acceptor" evidence="15 16">
    <location>
        <position position="243"/>
    </location>
</feature>
<feature type="binding site" evidence="15">
    <location>
        <position position="319"/>
    </location>
    <ligand>
        <name>NADP(+)</name>
        <dbReference type="ChEBI" id="CHEBI:58349"/>
    </ligand>
</feature>
<keyword evidence="10 15" id="KW-0220">Diaminopimelate biosynthesis</keyword>
<dbReference type="Pfam" id="PF01118">
    <property type="entry name" value="Semialdhyde_dh"/>
    <property type="match status" value="1"/>
</dbReference>
<dbReference type="eggNOG" id="COG0136">
    <property type="taxonomic scope" value="Bacteria"/>
</dbReference>
<dbReference type="GO" id="GO:0051287">
    <property type="term" value="F:NAD binding"/>
    <property type="evidence" value="ECO:0007669"/>
    <property type="project" value="InterPro"/>
</dbReference>
<evidence type="ECO:0000256" key="6">
    <source>
        <dbReference type="ARBA" id="ARBA00013120"/>
    </source>
</evidence>
<dbReference type="STRING" id="471855.Shel_16050"/>
<keyword evidence="19" id="KW-1185">Reference proteome</keyword>
<dbReference type="InterPro" id="IPR005986">
    <property type="entry name" value="Asp_semialdehyde_DH_beta"/>
</dbReference>
<evidence type="ECO:0000256" key="11">
    <source>
        <dbReference type="ARBA" id="ARBA00023002"/>
    </source>
</evidence>
<comment type="pathway">
    <text evidence="1 15">Amino-acid biosynthesis; L-methionine biosynthesis via de novo pathway; L-homoserine from L-aspartate: step 2/3.</text>
</comment>
<keyword evidence="7 15" id="KW-0028">Amino-acid biosynthesis</keyword>
<comment type="subunit">
    <text evidence="5 15">Homodimer.</text>
</comment>
<evidence type="ECO:0000259" key="17">
    <source>
        <dbReference type="SMART" id="SM00859"/>
    </source>
</evidence>
<feature type="binding site" evidence="15">
    <location>
        <position position="156"/>
    </location>
    <ligand>
        <name>substrate</name>
    </ligand>
</feature>
<dbReference type="InterPro" id="IPR012080">
    <property type="entry name" value="Asp_semialdehyde_DH"/>
</dbReference>
<feature type="binding site" evidence="15">
    <location>
        <begin position="159"/>
        <end position="160"/>
    </location>
    <ligand>
        <name>NADP(+)</name>
        <dbReference type="ChEBI" id="CHEBI:58349"/>
    </ligand>
</feature>
<feature type="binding site" evidence="15">
    <location>
        <begin position="40"/>
        <end position="41"/>
    </location>
    <ligand>
        <name>NADP(+)</name>
        <dbReference type="ChEBI" id="CHEBI:58349"/>
    </ligand>
</feature>
<dbReference type="SMART" id="SM00859">
    <property type="entry name" value="Semialdhyde_dh"/>
    <property type="match status" value="1"/>
</dbReference>
<evidence type="ECO:0000256" key="5">
    <source>
        <dbReference type="ARBA" id="ARBA00011738"/>
    </source>
</evidence>
<comment type="caution">
    <text evidence="15">Lacks conserved residue(s) required for the propagation of feature annotation.</text>
</comment>
<feature type="active site" description="Acyl-thioester intermediate" evidence="15 16">
    <location>
        <position position="129"/>
    </location>
</feature>
<dbReference type="GO" id="GO:0009097">
    <property type="term" value="P:isoleucine biosynthetic process"/>
    <property type="evidence" value="ECO:0007669"/>
    <property type="project" value="UniProtKB-UniRule"/>
</dbReference>
<organism evidence="18 19">
    <name type="scientific">Slackia heliotrinireducens (strain ATCC 29202 / DSM 20476 / NCTC 11029 / RHS 1)</name>
    <name type="common">Peptococcus heliotrinreducens</name>
    <dbReference type="NCBI Taxonomy" id="471855"/>
    <lineage>
        <taxon>Bacteria</taxon>
        <taxon>Bacillati</taxon>
        <taxon>Actinomycetota</taxon>
        <taxon>Coriobacteriia</taxon>
        <taxon>Eggerthellales</taxon>
        <taxon>Eggerthellaceae</taxon>
        <taxon>Slackia</taxon>
    </lineage>
</organism>
<dbReference type="UniPathway" id="UPA00051">
    <property type="reaction ID" value="UER00464"/>
</dbReference>
<dbReference type="SUPFAM" id="SSF55347">
    <property type="entry name" value="Glyceraldehyde-3-phosphate dehydrogenase-like, C-terminal domain"/>
    <property type="match status" value="1"/>
</dbReference>
<dbReference type="AlphaFoldDB" id="C7N6T9"/>
<dbReference type="RefSeq" id="WP_012798726.1">
    <property type="nucleotide sequence ID" value="NC_013165.1"/>
</dbReference>
<dbReference type="EMBL" id="CP001684">
    <property type="protein sequence ID" value="ACV22624.1"/>
    <property type="molecule type" value="Genomic_DNA"/>
</dbReference>
<feature type="binding site" evidence="15">
    <location>
        <position position="100"/>
    </location>
    <ligand>
        <name>phosphate</name>
        <dbReference type="ChEBI" id="CHEBI:43474"/>
    </ligand>
</feature>
<dbReference type="HOGENOM" id="CLU_049966_0_1_11"/>
<dbReference type="NCBIfam" id="TIGR01296">
    <property type="entry name" value="asd_B"/>
    <property type="match status" value="1"/>
</dbReference>
<dbReference type="InterPro" id="IPR000534">
    <property type="entry name" value="Semialdehyde_DH_NAD-bd"/>
</dbReference>
<dbReference type="PANTHER" id="PTHR46278:SF2">
    <property type="entry name" value="ASPARTATE-SEMIALDEHYDE DEHYDROGENASE"/>
    <property type="match status" value="1"/>
</dbReference>
<dbReference type="Gene3D" id="3.40.50.720">
    <property type="entry name" value="NAD(P)-binding Rossmann-like Domain"/>
    <property type="match status" value="1"/>
</dbReference>
<keyword evidence="13 15" id="KW-0486">Methionine biosynthesis</keyword>
<dbReference type="UniPathway" id="UPA00034">
    <property type="reaction ID" value="UER00016"/>
</dbReference>
<accession>C7N6T9</accession>
<evidence type="ECO:0000256" key="7">
    <source>
        <dbReference type="ARBA" id="ARBA00022605"/>
    </source>
</evidence>
<evidence type="ECO:0000256" key="16">
    <source>
        <dbReference type="PIRSR" id="PIRSR000148-1"/>
    </source>
</evidence>
<comment type="catalytic activity">
    <reaction evidence="14 15">
        <text>L-aspartate 4-semialdehyde + phosphate + NADP(+) = 4-phospho-L-aspartate + NADPH + H(+)</text>
        <dbReference type="Rhea" id="RHEA:24284"/>
        <dbReference type="ChEBI" id="CHEBI:15378"/>
        <dbReference type="ChEBI" id="CHEBI:43474"/>
        <dbReference type="ChEBI" id="CHEBI:57535"/>
        <dbReference type="ChEBI" id="CHEBI:57783"/>
        <dbReference type="ChEBI" id="CHEBI:58349"/>
        <dbReference type="ChEBI" id="CHEBI:537519"/>
        <dbReference type="EC" id="1.2.1.11"/>
    </reaction>
</comment>
<feature type="binding site" evidence="15">
    <location>
        <position position="236"/>
    </location>
    <ligand>
        <name>substrate</name>
    </ligand>
</feature>
<comment type="similarity">
    <text evidence="4 15">Belongs to the aspartate-semialdehyde dehydrogenase family.</text>
</comment>
<evidence type="ECO:0000256" key="3">
    <source>
        <dbReference type="ARBA" id="ARBA00005097"/>
    </source>
</evidence>
<evidence type="ECO:0000256" key="10">
    <source>
        <dbReference type="ARBA" id="ARBA00022915"/>
    </source>
</evidence>
<dbReference type="KEGG" id="shi:Shel_16050"/>
<comment type="pathway">
    <text evidence="2 15">Amino-acid biosynthesis; L-lysine biosynthesis via DAP pathway; (S)-tetrahydrodipicolinate from L-aspartate: step 2/4.</text>
</comment>
<dbReference type="Proteomes" id="UP000002026">
    <property type="component" value="Chromosome"/>
</dbReference>
<evidence type="ECO:0000256" key="8">
    <source>
        <dbReference type="ARBA" id="ARBA00022697"/>
    </source>
</evidence>
<dbReference type="NCBIfam" id="NF011456">
    <property type="entry name" value="PRK14874.1"/>
    <property type="match status" value="1"/>
</dbReference>
<dbReference type="GO" id="GO:0009089">
    <property type="term" value="P:lysine biosynthetic process via diaminopimelate"/>
    <property type="evidence" value="ECO:0007669"/>
    <property type="project" value="UniProtKB-UniRule"/>
</dbReference>
<dbReference type="UniPathway" id="UPA00050">
    <property type="reaction ID" value="UER00463"/>
</dbReference>
<dbReference type="InterPro" id="IPR000319">
    <property type="entry name" value="Asp-semialdehyde_DH_CS"/>
</dbReference>
<dbReference type="InterPro" id="IPR012280">
    <property type="entry name" value="Semialdhyde_DH_dimer_dom"/>
</dbReference>
<protein>
    <recommendedName>
        <fullName evidence="6 15">Aspartate-semialdehyde dehydrogenase</fullName>
        <shortName evidence="15">ASA dehydrogenase</shortName>
        <shortName evidence="15">ASADH</shortName>
        <ecNumber evidence="6 15">1.2.1.11</ecNumber>
    </recommendedName>
    <alternativeName>
        <fullName evidence="15">Aspartate-beta-semialdehyde dehydrogenase</fullName>
    </alternativeName>
</protein>
<proteinExistence type="inferred from homology"/>
<name>C7N6T9_SLAHD</name>
<dbReference type="InterPro" id="IPR036291">
    <property type="entry name" value="NAD(P)-bd_dom_sf"/>
</dbReference>
<feature type="domain" description="Semialdehyde dehydrogenase NAD-binding" evidence="17">
    <location>
        <begin position="5"/>
        <end position="120"/>
    </location>
</feature>
<keyword evidence="11 15" id="KW-0560">Oxidoreductase</keyword>
<comment type="pathway">
    <text evidence="3 15">Amino-acid biosynthesis; L-threonine biosynthesis; L-threonine from L-aspartate: step 2/5.</text>
</comment>
<evidence type="ECO:0000256" key="4">
    <source>
        <dbReference type="ARBA" id="ARBA00010584"/>
    </source>
</evidence>
<dbReference type="CDD" id="cd18131">
    <property type="entry name" value="ASADH_C_bac_euk_like"/>
    <property type="match status" value="1"/>
</dbReference>
<comment type="function">
    <text evidence="15">Catalyzes the NADPH-dependent formation of L-aspartate-semialdehyde (L-ASA) by the reductive dephosphorylation of L-aspartyl-4-phosphate.</text>
</comment>
<dbReference type="PROSITE" id="PS01103">
    <property type="entry name" value="ASD"/>
    <property type="match status" value="1"/>
</dbReference>
<dbReference type="PANTHER" id="PTHR46278">
    <property type="entry name" value="DEHYDROGENASE, PUTATIVE-RELATED"/>
    <property type="match status" value="1"/>
</dbReference>
<gene>
    <name evidence="15" type="primary">asd</name>
    <name evidence="18" type="ordered locus">Shel_16050</name>
</gene>
<evidence type="ECO:0000256" key="13">
    <source>
        <dbReference type="ARBA" id="ARBA00023167"/>
    </source>
</evidence>
<dbReference type="GO" id="GO:0019877">
    <property type="term" value="P:diaminopimelate biosynthetic process"/>
    <property type="evidence" value="ECO:0007669"/>
    <property type="project" value="UniProtKB-UniRule"/>
</dbReference>
<evidence type="ECO:0000256" key="9">
    <source>
        <dbReference type="ARBA" id="ARBA00022857"/>
    </source>
</evidence>
<evidence type="ECO:0000256" key="2">
    <source>
        <dbReference type="ARBA" id="ARBA00005076"/>
    </source>
</evidence>
<dbReference type="PIRSF" id="PIRSF000148">
    <property type="entry name" value="ASA_dh"/>
    <property type="match status" value="1"/>
</dbReference>
<evidence type="ECO:0000313" key="19">
    <source>
        <dbReference type="Proteomes" id="UP000002026"/>
    </source>
</evidence>
<evidence type="ECO:0000256" key="12">
    <source>
        <dbReference type="ARBA" id="ARBA00023154"/>
    </source>
</evidence>
<evidence type="ECO:0000313" key="18">
    <source>
        <dbReference type="EMBL" id="ACV22624.1"/>
    </source>
</evidence>
<dbReference type="GO" id="GO:0004073">
    <property type="term" value="F:aspartate-semialdehyde dehydrogenase activity"/>
    <property type="evidence" value="ECO:0007669"/>
    <property type="project" value="UniProtKB-UniRule"/>
</dbReference>
<dbReference type="Gene3D" id="3.30.360.10">
    <property type="entry name" value="Dihydrodipicolinate Reductase, domain 2"/>
    <property type="match status" value="1"/>
</dbReference>
<feature type="binding site" evidence="15">
    <location>
        <begin position="12"/>
        <end position="15"/>
    </location>
    <ligand>
        <name>NADP(+)</name>
        <dbReference type="ChEBI" id="CHEBI:58349"/>
    </ligand>
</feature>
<evidence type="ECO:0000256" key="15">
    <source>
        <dbReference type="HAMAP-Rule" id="MF_02121"/>
    </source>
</evidence>
<keyword evidence="9 15" id="KW-0521">NADP</keyword>
<sequence>MRKYNVAILGATGVVGQQMLKCLDEQDFPVGNIKLLASARSAGKTVKFQDTDIAIEEARDEAFDGVDIVLGAAENDIAQRFIPVAREKGCVTVDNSSAYRLDPDVPLVVPEINPEDIAKHKGIIANPNCATIIGLVPVFPLHKAAGVKRIIASTYQAASGAGINGLRELEDQIGRFGRGEEMSDPKAFAYQLAFNLIPQIGGFDENGYTSEEMKMQNEGRKIMHVPELRVNCTCIRVPVMRSHSESITIELENKLTPDEARAILATAPGVKLVDDPAAQQYPMPLDTTDQDLIFVGRIREDISAADGTYGLTLWCAGDQIRKGAATNAVQIAKLLTV</sequence>
<evidence type="ECO:0000256" key="1">
    <source>
        <dbReference type="ARBA" id="ARBA00005021"/>
    </source>
</evidence>
<dbReference type="GO" id="GO:0071266">
    <property type="term" value="P:'de novo' L-methionine biosynthetic process"/>
    <property type="evidence" value="ECO:0007669"/>
    <property type="project" value="UniProtKB-UniRule"/>
</dbReference>
<dbReference type="HAMAP" id="MF_02121">
    <property type="entry name" value="ASADH"/>
    <property type="match status" value="1"/>
</dbReference>
<dbReference type="GO" id="GO:0046983">
    <property type="term" value="F:protein dimerization activity"/>
    <property type="evidence" value="ECO:0007669"/>
    <property type="project" value="InterPro"/>
</dbReference>
<evidence type="ECO:0000256" key="14">
    <source>
        <dbReference type="ARBA" id="ARBA00047891"/>
    </source>
</evidence>
<keyword evidence="12 15" id="KW-0457">Lysine biosynthesis</keyword>